<protein>
    <submittedName>
        <fullName evidence="2">AAA family ATPase</fullName>
    </submittedName>
</protein>
<sequence>MQFNIDIKNFGKIQEAKLNIRPFTVIAGPNSSGKSFVTKALYSFFNTINNDHVTSLAYSYIIKMKSLINQIYSDLSRPSAEELYLLDGLFHSIEDIEKTINEEFRVNTYIQQIYGLPLLEADCKKIQKSYDELKNVISTKVKYDKVQKHFDAIRMLLSNMGRLINDPSVILADEIERGFINELKENFQVTKLSDLKNHKASLDDAICFDFDSLGTIKIKDEHVDFRLTSTSIDDFQSLYNVVYLESPIYWKLKDSLEQIRQNRRIFSFSLRGRNETLSGIPKHFFDLLDLLKNRAKDDSSFSSSPFAKSIKEAIGGDLIISSTGEIVFIENGSSKSVNLHSTALGITNLGIISLLLERGVISKGSYLFIDEPEVNLHPSWQKIMIETLFNLSINGISVVIASHSIDMMKCIENVMKDNESLVDIGHFGINQLTSKGNSVEDYENPFKRIAAIKNDLGQSFYDMFLDGDF</sequence>
<name>A0ABT8PQN5_9ENTR</name>
<reference evidence="2 3" key="1">
    <citation type="submission" date="2023-07" db="EMBL/GenBank/DDBJ databases">
        <title>Citrobacter selenititolerans sp. nov., isolated from seleniferous soil.</title>
        <authorList>
            <person name="Zhang S."/>
            <person name="Li K."/>
            <person name="Peng J."/>
            <person name="Wang H."/>
            <person name="Sun J."/>
            <person name="Guo Y."/>
        </authorList>
    </citation>
    <scope>NUCLEOTIDE SEQUENCE [LARGE SCALE GENOMIC DNA]</scope>
    <source>
        <strain evidence="2 3">S2-9</strain>
    </source>
</reference>
<organism evidence="2 3">
    <name type="scientific">Citrobacter enshiensis</name>
    <dbReference type="NCBI Taxonomy" id="2971264"/>
    <lineage>
        <taxon>Bacteria</taxon>
        <taxon>Pseudomonadati</taxon>
        <taxon>Pseudomonadota</taxon>
        <taxon>Gammaproteobacteria</taxon>
        <taxon>Enterobacterales</taxon>
        <taxon>Enterobacteriaceae</taxon>
        <taxon>Citrobacter</taxon>
    </lineage>
</organism>
<dbReference type="Proteomes" id="UP001174867">
    <property type="component" value="Unassembled WGS sequence"/>
</dbReference>
<dbReference type="Pfam" id="PF13175">
    <property type="entry name" value="AAA_15"/>
    <property type="match status" value="1"/>
</dbReference>
<dbReference type="Gene3D" id="3.40.50.300">
    <property type="entry name" value="P-loop containing nucleotide triphosphate hydrolases"/>
    <property type="match status" value="1"/>
</dbReference>
<evidence type="ECO:0000313" key="3">
    <source>
        <dbReference type="Proteomes" id="UP001174867"/>
    </source>
</evidence>
<dbReference type="SUPFAM" id="SSF52540">
    <property type="entry name" value="P-loop containing nucleoside triphosphate hydrolases"/>
    <property type="match status" value="1"/>
</dbReference>
<dbReference type="RefSeq" id="WP_301697156.1">
    <property type="nucleotide sequence ID" value="NZ_JAUJYW010000002.1"/>
</dbReference>
<keyword evidence="3" id="KW-1185">Reference proteome</keyword>
<dbReference type="InterPro" id="IPR041685">
    <property type="entry name" value="AAA_GajA/Old/RecF-like"/>
</dbReference>
<evidence type="ECO:0000313" key="2">
    <source>
        <dbReference type="EMBL" id="MDN8598650.1"/>
    </source>
</evidence>
<feature type="domain" description="Endonuclease GajA/Old nuclease/RecF-like AAA" evidence="1">
    <location>
        <begin position="4"/>
        <end position="407"/>
    </location>
</feature>
<accession>A0ABT8PQN5</accession>
<proteinExistence type="predicted"/>
<dbReference type="InterPro" id="IPR027417">
    <property type="entry name" value="P-loop_NTPase"/>
</dbReference>
<dbReference type="PANTHER" id="PTHR43581:SF2">
    <property type="entry name" value="EXCINUCLEASE ATPASE SUBUNIT"/>
    <property type="match status" value="1"/>
</dbReference>
<dbReference type="EMBL" id="JAUJYW010000002">
    <property type="protein sequence ID" value="MDN8598650.1"/>
    <property type="molecule type" value="Genomic_DNA"/>
</dbReference>
<comment type="caution">
    <text evidence="2">The sequence shown here is derived from an EMBL/GenBank/DDBJ whole genome shotgun (WGS) entry which is preliminary data.</text>
</comment>
<gene>
    <name evidence="2" type="ORF">Q0A17_04335</name>
</gene>
<dbReference type="InterPro" id="IPR051396">
    <property type="entry name" value="Bact_Antivir_Def_Nuclease"/>
</dbReference>
<evidence type="ECO:0000259" key="1">
    <source>
        <dbReference type="Pfam" id="PF13175"/>
    </source>
</evidence>
<dbReference type="PANTHER" id="PTHR43581">
    <property type="entry name" value="ATP/GTP PHOSPHATASE"/>
    <property type="match status" value="1"/>
</dbReference>